<gene>
    <name evidence="1" type="ORF">HMPREF1526_02077</name>
</gene>
<evidence type="ECO:0000313" key="2">
    <source>
        <dbReference type="Proteomes" id="UP000013981"/>
    </source>
</evidence>
<keyword evidence="2" id="KW-1185">Reference proteome</keyword>
<organism evidence="1 2">
    <name type="scientific">Butyricicoccus pullicaecorum 1.2</name>
    <dbReference type="NCBI Taxonomy" id="1203606"/>
    <lineage>
        <taxon>Bacteria</taxon>
        <taxon>Bacillati</taxon>
        <taxon>Bacillota</taxon>
        <taxon>Clostridia</taxon>
        <taxon>Eubacteriales</taxon>
        <taxon>Butyricicoccaceae</taxon>
        <taxon>Butyricicoccus</taxon>
    </lineage>
</organism>
<dbReference type="HOGENOM" id="CLU_1516533_0_0_9"/>
<accession>R8VXU6</accession>
<evidence type="ECO:0000313" key="1">
    <source>
        <dbReference type="EMBL" id="EOQ37383.1"/>
    </source>
</evidence>
<dbReference type="PATRIC" id="fig|1203606.4.peg.2032"/>
<reference evidence="1 2" key="1">
    <citation type="submission" date="2013-01" db="EMBL/GenBank/DDBJ databases">
        <title>The Genome Sequence of Butyricicoccus pullicaecorum 1.2.</title>
        <authorList>
            <consortium name="The Broad Institute Genome Sequencing Platform"/>
            <person name="Earl A."/>
            <person name="Ward D."/>
            <person name="Feldgarden M."/>
            <person name="Gevers D."/>
            <person name="Van Immerseel F."/>
            <person name="Eeckhaut V."/>
            <person name="Walker B."/>
            <person name="Young S.K."/>
            <person name="Zeng Q."/>
            <person name="Gargeya S."/>
            <person name="Fitzgerald M."/>
            <person name="Haas B."/>
            <person name="Abouelleil A."/>
            <person name="Alvarado L."/>
            <person name="Arachchi H.M."/>
            <person name="Berlin A.M."/>
            <person name="Chapman S.B."/>
            <person name="Dewar J."/>
            <person name="Goldberg J."/>
            <person name="Griggs A."/>
            <person name="Gujja S."/>
            <person name="Hansen M."/>
            <person name="Howarth C."/>
            <person name="Imamovic A."/>
            <person name="Larimer J."/>
            <person name="McCowan C."/>
            <person name="Murphy C."/>
            <person name="Neiman D."/>
            <person name="Pearson M."/>
            <person name="Priest M."/>
            <person name="Roberts A."/>
            <person name="Saif S."/>
            <person name="Shea T."/>
            <person name="Sisk P."/>
            <person name="Sykes S."/>
            <person name="Wortman J."/>
            <person name="Nusbaum C."/>
            <person name="Birren B."/>
        </authorList>
    </citation>
    <scope>NUCLEOTIDE SEQUENCE [LARGE SCALE GENOMIC DNA]</scope>
    <source>
        <strain evidence="1 2">1.2</strain>
    </source>
</reference>
<protein>
    <submittedName>
        <fullName evidence="1">Uncharacterized protein</fullName>
    </submittedName>
</protein>
<comment type="caution">
    <text evidence="1">The sequence shown here is derived from an EMBL/GenBank/DDBJ whole genome shotgun (WGS) entry which is preliminary data.</text>
</comment>
<dbReference type="AlphaFoldDB" id="R8VXU6"/>
<dbReference type="Proteomes" id="UP000013981">
    <property type="component" value="Unassembled WGS sequence"/>
</dbReference>
<dbReference type="EMBL" id="AQOB01000006">
    <property type="protein sequence ID" value="EOQ37383.1"/>
    <property type="molecule type" value="Genomic_DNA"/>
</dbReference>
<proteinExistence type="predicted"/>
<sequence length="179" mass="22004">MGQLSYSALDMAVILCKKNLGIREECQFLLDFWRSERRFLEWKYQSNKRRFLQDTQYWMHYLNDKEQLDYDFADIVKAAENNGTQIEVEDYWRDLDEVDIVFKEMYLDMAFFRKTKYVRKSMRQMLAKYHLKRRTASIVEKMERYVRFYEMEMLVNRKRISDLSSIPLDQLITFRLCSV</sequence>
<name>R8VXU6_9FIRM</name>